<evidence type="ECO:0000256" key="1">
    <source>
        <dbReference type="SAM" id="Phobius"/>
    </source>
</evidence>
<keyword evidence="1" id="KW-0812">Transmembrane</keyword>
<proteinExistence type="predicted"/>
<evidence type="ECO:0000313" key="3">
    <source>
        <dbReference type="Proteomes" id="UP000694004"/>
    </source>
</evidence>
<organism evidence="2 3">
    <name type="scientific">Carrot closterovirus 1</name>
    <dbReference type="NCBI Taxonomy" id="2843916"/>
    <lineage>
        <taxon>Viruses</taxon>
        <taxon>Riboviria</taxon>
        <taxon>Orthornavirae</taxon>
        <taxon>Kitrinoviricota</taxon>
        <taxon>Alsuviricetes</taxon>
        <taxon>Martellivirales</taxon>
        <taxon>Closteroviridae</taxon>
        <taxon>Closterovirus</taxon>
        <taxon>Closterovirus carotae</taxon>
    </lineage>
</organism>
<accession>A0A0A0P9J9</accession>
<protein>
    <submittedName>
        <fullName evidence="2">ORF3</fullName>
    </submittedName>
</protein>
<dbReference type="EMBL" id="KF533697">
    <property type="protein sequence ID" value="AHA85411.1"/>
    <property type="molecule type" value="Genomic_RNA"/>
</dbReference>
<sequence length="61" mass="7160">MDVILKFLLLFLFCWVCIVLSLLFVYILYYMFLSSFHFNSTDNLEPVRSTNSSFRASSAHV</sequence>
<reference evidence="2 3" key="1">
    <citation type="journal article" date="2014" name="PLoS ONE">
        <title>Carrot yellow leaf virus Is Associated with Carrot Internal Necrosis.</title>
        <authorList>
            <person name="Adams I.P."/>
            <person name="Skelton A."/>
            <person name="Macarthur R."/>
            <person name="Hodges T."/>
            <person name="Hinds H."/>
            <person name="Flint L."/>
            <person name="Nath P.D."/>
            <person name="Boonham N."/>
            <person name="Fox A."/>
        </authorList>
    </citation>
    <scope>NUCLEOTIDE SEQUENCE [LARGE SCALE GENOMIC DNA]</scope>
    <source>
        <strain evidence="2">CUCV_S8</strain>
    </source>
</reference>
<name>A0A0A0P9J9_9CLOS</name>
<keyword evidence="1" id="KW-1133">Transmembrane helix</keyword>
<keyword evidence="3" id="KW-1185">Reference proteome</keyword>
<keyword evidence="1" id="KW-0472">Membrane</keyword>
<feature type="transmembrane region" description="Helical" evidence="1">
    <location>
        <begin position="7"/>
        <end position="32"/>
    </location>
</feature>
<dbReference type="KEGG" id="vg:80536858"/>
<evidence type="ECO:0000313" key="2">
    <source>
        <dbReference type="EMBL" id="AHA85411.1"/>
    </source>
</evidence>
<dbReference type="Proteomes" id="UP000694004">
    <property type="component" value="Segment"/>
</dbReference>